<organism evidence="2 3">
    <name type="scientific">Fertoeibacter niger</name>
    <dbReference type="NCBI Taxonomy" id="2656921"/>
    <lineage>
        <taxon>Bacteria</taxon>
        <taxon>Pseudomonadati</taxon>
        <taxon>Pseudomonadota</taxon>
        <taxon>Alphaproteobacteria</taxon>
        <taxon>Rhodobacterales</taxon>
        <taxon>Paracoccaceae</taxon>
        <taxon>Fertoeibacter</taxon>
    </lineage>
</organism>
<reference evidence="2" key="1">
    <citation type="submission" date="2020-05" db="EMBL/GenBank/DDBJ databases">
        <title>Fertoebacter nigrum gen. nov., sp. nov., a new member of the family Rhodobacteraceae.</title>
        <authorList>
            <person name="Szuroczki S."/>
            <person name="Abbaszade G."/>
            <person name="Buni D."/>
            <person name="Schumann P."/>
            <person name="Toth E."/>
        </authorList>
    </citation>
    <scope>NUCLEOTIDE SEQUENCE</scope>
    <source>
        <strain evidence="2">RG-N-1a</strain>
    </source>
</reference>
<keyword evidence="1" id="KW-1133">Transmembrane helix</keyword>
<dbReference type="EMBL" id="WHUT02000004">
    <property type="protein sequence ID" value="NUB44443.1"/>
    <property type="molecule type" value="Genomic_DNA"/>
</dbReference>
<keyword evidence="1" id="KW-0812">Transmembrane</keyword>
<keyword evidence="1" id="KW-0472">Membrane</keyword>
<keyword evidence="3" id="KW-1185">Reference proteome</keyword>
<evidence type="ECO:0000313" key="2">
    <source>
        <dbReference type="EMBL" id="NUB44443.1"/>
    </source>
</evidence>
<evidence type="ECO:0000313" key="3">
    <source>
        <dbReference type="Proteomes" id="UP000484076"/>
    </source>
</evidence>
<dbReference type="Proteomes" id="UP000484076">
    <property type="component" value="Unassembled WGS sequence"/>
</dbReference>
<evidence type="ECO:0000256" key="1">
    <source>
        <dbReference type="SAM" id="Phobius"/>
    </source>
</evidence>
<dbReference type="AlphaFoldDB" id="A0A8X8GZ18"/>
<sequence>MKFLDADHPFFRPVWRRWATALFPLGWGAFELSMGNPGWALLFGAVGAYAFWVLIFKGPST</sequence>
<evidence type="ECO:0008006" key="4">
    <source>
        <dbReference type="Google" id="ProtNLM"/>
    </source>
</evidence>
<feature type="transmembrane region" description="Helical" evidence="1">
    <location>
        <begin position="38"/>
        <end position="56"/>
    </location>
</feature>
<comment type="caution">
    <text evidence="2">The sequence shown here is derived from an EMBL/GenBank/DDBJ whole genome shotgun (WGS) entry which is preliminary data.</text>
</comment>
<dbReference type="RefSeq" id="WP_174539561.1">
    <property type="nucleotide sequence ID" value="NZ_WHUT02000004.1"/>
</dbReference>
<protein>
    <recommendedName>
        <fullName evidence="4">DUF3329 domain-containing protein</fullName>
    </recommendedName>
</protein>
<accession>A0A8X8GZ18</accession>
<name>A0A8X8GZ18_9RHOB</name>
<proteinExistence type="predicted"/>
<gene>
    <name evidence="2" type="ORF">GEU84_008620</name>
</gene>